<dbReference type="InterPro" id="IPR002347">
    <property type="entry name" value="SDR_fam"/>
</dbReference>
<dbReference type="CDD" id="cd05233">
    <property type="entry name" value="SDR_c"/>
    <property type="match status" value="1"/>
</dbReference>
<comment type="caution">
    <text evidence="3">The sequence shown here is derived from an EMBL/GenBank/DDBJ whole genome shotgun (WGS) entry which is preliminary data.</text>
</comment>
<dbReference type="Pfam" id="PF13561">
    <property type="entry name" value="adh_short_C2"/>
    <property type="match status" value="1"/>
</dbReference>
<dbReference type="RefSeq" id="WP_119593384.1">
    <property type="nucleotide sequence ID" value="NZ_QXFM01000113.1"/>
</dbReference>
<evidence type="ECO:0000313" key="3">
    <source>
        <dbReference type="EMBL" id="RIV83265.1"/>
    </source>
</evidence>
<reference evidence="3 4" key="1">
    <citation type="submission" date="2018-08" db="EMBL/GenBank/DDBJ databases">
        <title>Erythrobacter zhengii sp.nov., a bacterium isolated from deep-sea sediment.</title>
        <authorList>
            <person name="Fang C."/>
            <person name="Wu Y.-H."/>
            <person name="Sun C."/>
            <person name="Wang H."/>
            <person name="Cheng H."/>
            <person name="Meng F.-X."/>
            <person name="Wang C.-S."/>
            <person name="Xu X.-W."/>
        </authorList>
    </citation>
    <scope>NUCLEOTIDE SEQUENCE [LARGE SCALE GENOMIC DNA]</scope>
    <source>
        <strain evidence="3 4">CCTCC AB 2015396</strain>
    </source>
</reference>
<organism evidence="3 4">
    <name type="scientific">Aurantiacibacter xanthus</name>
    <dbReference type="NCBI Taxonomy" id="1784712"/>
    <lineage>
        <taxon>Bacteria</taxon>
        <taxon>Pseudomonadati</taxon>
        <taxon>Pseudomonadota</taxon>
        <taxon>Alphaproteobacteria</taxon>
        <taxon>Sphingomonadales</taxon>
        <taxon>Erythrobacteraceae</taxon>
        <taxon>Aurantiacibacter</taxon>
    </lineage>
</organism>
<protein>
    <submittedName>
        <fullName evidence="3">SDR family oxidoreductase</fullName>
    </submittedName>
</protein>
<proteinExistence type="inferred from homology"/>
<dbReference type="SUPFAM" id="SSF51735">
    <property type="entry name" value="NAD(P)-binding Rossmann-fold domains"/>
    <property type="match status" value="1"/>
</dbReference>
<comment type="similarity">
    <text evidence="1">Belongs to the short-chain dehydrogenases/reductases (SDR) family.</text>
</comment>
<gene>
    <name evidence="3" type="ORF">D2V17_13825</name>
</gene>
<dbReference type="PANTHER" id="PTHR24321:SF8">
    <property type="entry name" value="ESTRADIOL 17-BETA-DEHYDROGENASE 8-RELATED"/>
    <property type="match status" value="1"/>
</dbReference>
<dbReference type="OrthoDB" id="7170719at2"/>
<dbReference type="GO" id="GO:0016491">
    <property type="term" value="F:oxidoreductase activity"/>
    <property type="evidence" value="ECO:0007669"/>
    <property type="project" value="UniProtKB-KW"/>
</dbReference>
<name>A0A3A1P674_9SPHN</name>
<dbReference type="NCBIfam" id="NF005681">
    <property type="entry name" value="PRK07478.1"/>
    <property type="match status" value="1"/>
</dbReference>
<dbReference type="InterPro" id="IPR036291">
    <property type="entry name" value="NAD(P)-bd_dom_sf"/>
</dbReference>
<dbReference type="EMBL" id="QXFM01000113">
    <property type="protein sequence ID" value="RIV83265.1"/>
    <property type="molecule type" value="Genomic_DNA"/>
</dbReference>
<keyword evidence="2" id="KW-0560">Oxidoreductase</keyword>
<dbReference type="FunFam" id="3.40.50.720:FF:000084">
    <property type="entry name" value="Short-chain dehydrogenase reductase"/>
    <property type="match status" value="1"/>
</dbReference>
<dbReference type="Gene3D" id="3.40.50.720">
    <property type="entry name" value="NAD(P)-binding Rossmann-like Domain"/>
    <property type="match status" value="1"/>
</dbReference>
<evidence type="ECO:0000313" key="4">
    <source>
        <dbReference type="Proteomes" id="UP000265366"/>
    </source>
</evidence>
<dbReference type="PRINTS" id="PR00081">
    <property type="entry name" value="GDHRDH"/>
</dbReference>
<dbReference type="AlphaFoldDB" id="A0A3A1P674"/>
<keyword evidence="4" id="KW-1185">Reference proteome</keyword>
<dbReference type="Proteomes" id="UP000265366">
    <property type="component" value="Unassembled WGS sequence"/>
</dbReference>
<sequence>MSLLAKRRLIVTGASSGIGHAAALLFAREGAHLILCARNAERLAAVAEEVSSLGGEVHCVSGDVALAATHEACVAAAQDAFGGLDGAFNNVGMVGPMAPLADIAPADFAEVLAVNLVAAHHAVRAQVPAMLAGEGGALVFTSSFVGNSVALPGMGAYASAKAGLTGLVKSLAADYAHMGIRANALLPGGTDTAMAGSEENKAWAAGLHPMRRIARPEEVAQAALFLLSDMASFVTGSSLWADGGNHATKVQAPW</sequence>
<accession>A0A3A1P674</accession>
<evidence type="ECO:0000256" key="1">
    <source>
        <dbReference type="ARBA" id="ARBA00006484"/>
    </source>
</evidence>
<evidence type="ECO:0000256" key="2">
    <source>
        <dbReference type="ARBA" id="ARBA00023002"/>
    </source>
</evidence>
<dbReference type="PANTHER" id="PTHR24321">
    <property type="entry name" value="DEHYDROGENASES, SHORT CHAIN"/>
    <property type="match status" value="1"/>
</dbReference>